<protein>
    <submittedName>
        <fullName evidence="2">Uncharacterized protein</fullName>
    </submittedName>
</protein>
<evidence type="ECO:0000313" key="3">
    <source>
        <dbReference type="Proteomes" id="UP000184520"/>
    </source>
</evidence>
<evidence type="ECO:0000256" key="1">
    <source>
        <dbReference type="SAM" id="Phobius"/>
    </source>
</evidence>
<dbReference type="AlphaFoldDB" id="A0A1M5PS64"/>
<keyword evidence="3" id="KW-1185">Reference proteome</keyword>
<evidence type="ECO:0000313" key="2">
    <source>
        <dbReference type="EMBL" id="SHH04674.1"/>
    </source>
</evidence>
<proteinExistence type="predicted"/>
<organism evidence="2 3">
    <name type="scientific">Marisediminitalea aggregata</name>
    <dbReference type="NCBI Taxonomy" id="634436"/>
    <lineage>
        <taxon>Bacteria</taxon>
        <taxon>Pseudomonadati</taxon>
        <taxon>Pseudomonadota</taxon>
        <taxon>Gammaproteobacteria</taxon>
        <taxon>Alteromonadales</taxon>
        <taxon>Alteromonadaceae</taxon>
        <taxon>Marisediminitalea</taxon>
    </lineage>
</organism>
<sequence length="38" mass="4385">MKTFLKASFWFLVLIPATIVTLSLFTVALVFKPFLHDE</sequence>
<dbReference type="EMBL" id="FQWD01000006">
    <property type="protein sequence ID" value="SHH04674.1"/>
    <property type="molecule type" value="Genomic_DNA"/>
</dbReference>
<keyword evidence="1" id="KW-0472">Membrane</keyword>
<name>A0A1M5PS64_9ALTE</name>
<dbReference type="Proteomes" id="UP000184520">
    <property type="component" value="Unassembled WGS sequence"/>
</dbReference>
<keyword evidence="1" id="KW-1133">Transmembrane helix</keyword>
<reference evidence="3" key="1">
    <citation type="submission" date="2016-11" db="EMBL/GenBank/DDBJ databases">
        <authorList>
            <person name="Varghese N."/>
            <person name="Submissions S."/>
        </authorList>
    </citation>
    <scope>NUCLEOTIDE SEQUENCE [LARGE SCALE GENOMIC DNA]</scope>
    <source>
        <strain evidence="3">CGMCC 1.8995</strain>
    </source>
</reference>
<gene>
    <name evidence="2" type="ORF">SAMN05216361_3579</name>
</gene>
<keyword evidence="1" id="KW-0812">Transmembrane</keyword>
<accession>A0A1M5PS64</accession>
<feature type="transmembrane region" description="Helical" evidence="1">
    <location>
        <begin position="7"/>
        <end position="31"/>
    </location>
</feature>